<dbReference type="GeneID" id="106754901"/>
<protein>
    <submittedName>
        <fullName evidence="3">F-box/kelch-repeat protein At3g23880</fullName>
    </submittedName>
</protein>
<dbReference type="PANTHER" id="PTHR31672:SF13">
    <property type="entry name" value="F-BOX PROTEIN CPR30-LIKE"/>
    <property type="match status" value="1"/>
</dbReference>
<reference evidence="3" key="1">
    <citation type="submission" date="2025-08" db="UniProtKB">
        <authorList>
            <consortium name="RefSeq"/>
        </authorList>
    </citation>
    <scope>IDENTIFICATION</scope>
    <source>
        <tissue evidence="3">Leaf</tissue>
    </source>
</reference>
<accession>A0A1S3TFD4</accession>
<dbReference type="SUPFAM" id="SSF81383">
    <property type="entry name" value="F-box domain"/>
    <property type="match status" value="1"/>
</dbReference>
<dbReference type="NCBIfam" id="TIGR01640">
    <property type="entry name" value="F_box_assoc_1"/>
    <property type="match status" value="1"/>
</dbReference>
<dbReference type="SMART" id="SM00256">
    <property type="entry name" value="FBOX"/>
    <property type="match status" value="1"/>
</dbReference>
<dbReference type="RefSeq" id="XP_014492457.1">
    <property type="nucleotide sequence ID" value="XM_014636971.2"/>
</dbReference>
<dbReference type="InterPro" id="IPR036047">
    <property type="entry name" value="F-box-like_dom_sf"/>
</dbReference>
<organism evidence="2 3">
    <name type="scientific">Vigna radiata var. radiata</name>
    <name type="common">Mung bean</name>
    <name type="synonym">Phaseolus aureus</name>
    <dbReference type="NCBI Taxonomy" id="3916"/>
    <lineage>
        <taxon>Eukaryota</taxon>
        <taxon>Viridiplantae</taxon>
        <taxon>Streptophyta</taxon>
        <taxon>Embryophyta</taxon>
        <taxon>Tracheophyta</taxon>
        <taxon>Spermatophyta</taxon>
        <taxon>Magnoliopsida</taxon>
        <taxon>eudicotyledons</taxon>
        <taxon>Gunneridae</taxon>
        <taxon>Pentapetalae</taxon>
        <taxon>rosids</taxon>
        <taxon>fabids</taxon>
        <taxon>Fabales</taxon>
        <taxon>Fabaceae</taxon>
        <taxon>Papilionoideae</taxon>
        <taxon>50 kb inversion clade</taxon>
        <taxon>NPAAA clade</taxon>
        <taxon>indigoferoid/millettioid clade</taxon>
        <taxon>Phaseoleae</taxon>
        <taxon>Vigna</taxon>
    </lineage>
</organism>
<sequence>MENNDKGVLCEDMLAEILSRLPIKSLMRFKCLSKYFQSFILDPRLARMHLQKSPKTPNFLLSYRFEGKKISYLVSSPISSLIEDSQHKRSCIVDIIKGSKPHRKKDRVLGSCNGLVCLAKWNKNGIKFNLWNPATKEEFGNLTLAEKDNLYMLGFGYDNSRDSYKVVAIVGNLNTVDKFPYKTLIGGPNDGSCWREIQDFPSIPSSVEGDAVYVNNSLNWLGIPTYDDSDDSADDLDSVITLDGVVIVSLDLETETYTQMLLPRELKGLFIGYFSCCTVHILHCNEAPLIGVLGGCLSVFVHDRETQHFSIWQMKEFGNQRSWTLLMNTSLKDLEFCTDDPLSILLPLCMVENDRDIVIIHSSFQYCVKQTIVYNLSDKTVTFRNMTPNLLWIYPFQYVESLVSPYCIN</sequence>
<feature type="domain" description="F-box" evidence="1">
    <location>
        <begin position="9"/>
        <end position="48"/>
    </location>
</feature>
<dbReference type="InterPro" id="IPR050796">
    <property type="entry name" value="SCF_F-box_component"/>
</dbReference>
<dbReference type="Proteomes" id="UP000087766">
    <property type="component" value="Unplaced"/>
</dbReference>
<evidence type="ECO:0000313" key="2">
    <source>
        <dbReference type="Proteomes" id="UP000087766"/>
    </source>
</evidence>
<dbReference type="InterPro" id="IPR001810">
    <property type="entry name" value="F-box_dom"/>
</dbReference>
<gene>
    <name evidence="3" type="primary">LOC106754901</name>
</gene>
<evidence type="ECO:0000259" key="1">
    <source>
        <dbReference type="SMART" id="SM00256"/>
    </source>
</evidence>
<dbReference type="InterPro" id="IPR017451">
    <property type="entry name" value="F-box-assoc_interact_dom"/>
</dbReference>
<dbReference type="Pfam" id="PF00646">
    <property type="entry name" value="F-box"/>
    <property type="match status" value="1"/>
</dbReference>
<dbReference type="STRING" id="3916.A0A1S3TFD4"/>
<dbReference type="OrthoDB" id="591557at2759"/>
<keyword evidence="2" id="KW-1185">Reference proteome</keyword>
<dbReference type="AlphaFoldDB" id="A0A1S3TFD4"/>
<dbReference type="Pfam" id="PF07734">
    <property type="entry name" value="FBA_1"/>
    <property type="match status" value="1"/>
</dbReference>
<proteinExistence type="predicted"/>
<dbReference type="InterPro" id="IPR006527">
    <property type="entry name" value="F-box-assoc_dom_typ1"/>
</dbReference>
<evidence type="ECO:0000313" key="3">
    <source>
        <dbReference type="RefSeq" id="XP_014492457.1"/>
    </source>
</evidence>
<dbReference type="KEGG" id="vra:106754901"/>
<dbReference type="PANTHER" id="PTHR31672">
    <property type="entry name" value="BNACNNG10540D PROTEIN"/>
    <property type="match status" value="1"/>
</dbReference>
<name>A0A1S3TFD4_VIGRR</name>